<gene>
    <name evidence="2" type="ORF">FEZ33_11875</name>
</gene>
<dbReference type="InterPro" id="IPR000719">
    <property type="entry name" value="Prot_kinase_dom"/>
</dbReference>
<dbReference type="SUPFAM" id="SSF56112">
    <property type="entry name" value="Protein kinase-like (PK-like)"/>
    <property type="match status" value="1"/>
</dbReference>
<name>A0A5R9DQM8_9LACT</name>
<dbReference type="GO" id="GO:0005524">
    <property type="term" value="F:ATP binding"/>
    <property type="evidence" value="ECO:0007669"/>
    <property type="project" value="InterPro"/>
</dbReference>
<dbReference type="InterPro" id="IPR058053">
    <property type="entry name" value="RamC_C"/>
</dbReference>
<dbReference type="InterPro" id="IPR007822">
    <property type="entry name" value="LANC-like"/>
</dbReference>
<dbReference type="GO" id="GO:0031179">
    <property type="term" value="P:peptide modification"/>
    <property type="evidence" value="ECO:0007669"/>
    <property type="project" value="InterPro"/>
</dbReference>
<dbReference type="SMART" id="SM00220">
    <property type="entry name" value="S_TKc"/>
    <property type="match status" value="1"/>
</dbReference>
<dbReference type="SUPFAM" id="SSF158745">
    <property type="entry name" value="LanC-like"/>
    <property type="match status" value="1"/>
</dbReference>
<organism evidence="2 3">
    <name type="scientific">Ruoffia tabacinasalis</name>
    <dbReference type="NCBI Taxonomy" id="87458"/>
    <lineage>
        <taxon>Bacteria</taxon>
        <taxon>Bacillati</taxon>
        <taxon>Bacillota</taxon>
        <taxon>Bacilli</taxon>
        <taxon>Lactobacillales</taxon>
        <taxon>Aerococcaceae</taxon>
        <taxon>Ruoffia</taxon>
    </lineage>
</organism>
<dbReference type="InterPro" id="IPR008266">
    <property type="entry name" value="Tyr_kinase_AS"/>
</dbReference>
<proteinExistence type="predicted"/>
<evidence type="ECO:0000259" key="1">
    <source>
        <dbReference type="PROSITE" id="PS50011"/>
    </source>
</evidence>
<dbReference type="EMBL" id="VBSP01000080">
    <property type="protein sequence ID" value="TLQ38480.1"/>
    <property type="molecule type" value="Genomic_DNA"/>
</dbReference>
<evidence type="ECO:0000313" key="3">
    <source>
        <dbReference type="Proteomes" id="UP000306420"/>
    </source>
</evidence>
<dbReference type="Pfam" id="PF00069">
    <property type="entry name" value="Pkinase"/>
    <property type="match status" value="1"/>
</dbReference>
<accession>A0A5R9DQM8</accession>
<dbReference type="CDD" id="cd00180">
    <property type="entry name" value="PKc"/>
    <property type="match status" value="1"/>
</dbReference>
<dbReference type="AlphaFoldDB" id="A0A5R9DQM8"/>
<comment type="caution">
    <text evidence="2">The sequence shown here is derived from an EMBL/GenBank/DDBJ whole genome shotgun (WGS) entry which is preliminary data.</text>
</comment>
<dbReference type="PANTHER" id="PTHR44167">
    <property type="entry name" value="OVARIAN-SPECIFIC SERINE/THREONINE-PROTEIN KINASE LOK-RELATED"/>
    <property type="match status" value="1"/>
</dbReference>
<feature type="domain" description="Protein kinase" evidence="1">
    <location>
        <begin position="119"/>
        <end position="382"/>
    </location>
</feature>
<protein>
    <recommendedName>
        <fullName evidence="1">Protein kinase domain-containing protein</fullName>
    </recommendedName>
</protein>
<dbReference type="GO" id="GO:0004672">
    <property type="term" value="F:protein kinase activity"/>
    <property type="evidence" value="ECO:0007669"/>
    <property type="project" value="InterPro"/>
</dbReference>
<dbReference type="PROSITE" id="PS00109">
    <property type="entry name" value="PROTEIN_KINASE_TYR"/>
    <property type="match status" value="1"/>
</dbReference>
<dbReference type="PANTHER" id="PTHR44167:SF24">
    <property type="entry name" value="SERINE_THREONINE-PROTEIN KINASE CHK2"/>
    <property type="match status" value="1"/>
</dbReference>
<dbReference type="Pfam" id="PF25816">
    <property type="entry name" value="RamC_N"/>
    <property type="match status" value="1"/>
</dbReference>
<dbReference type="Gene3D" id="1.10.510.10">
    <property type="entry name" value="Transferase(Phosphotransferase) domain 1"/>
    <property type="match status" value="1"/>
</dbReference>
<dbReference type="PROSITE" id="PS50011">
    <property type="entry name" value="PROTEIN_KINASE_DOM"/>
    <property type="match status" value="1"/>
</dbReference>
<dbReference type="SMART" id="SM01260">
    <property type="entry name" value="LANC_like"/>
    <property type="match status" value="1"/>
</dbReference>
<dbReference type="InterPro" id="IPR057929">
    <property type="entry name" value="RamC_N"/>
</dbReference>
<dbReference type="Gene3D" id="1.50.10.20">
    <property type="match status" value="2"/>
</dbReference>
<dbReference type="RefSeq" id="WP_138405580.1">
    <property type="nucleotide sequence ID" value="NZ_VBSP01000080.1"/>
</dbReference>
<dbReference type="Proteomes" id="UP000306420">
    <property type="component" value="Unassembled WGS sequence"/>
</dbReference>
<dbReference type="CDD" id="cd04791">
    <property type="entry name" value="LanC_SerThrkinase"/>
    <property type="match status" value="1"/>
</dbReference>
<dbReference type="Pfam" id="PF05147">
    <property type="entry name" value="LANC_like"/>
    <property type="match status" value="1"/>
</dbReference>
<sequence>MYKKNFSRVGAGKFITIYPNNEEQFIELLEILYFKLKDFEGPYVLSDRRYKDCAVLYYRYGGFKEIIRYDDERKKEYLILDSDNEYIIDNRLAYYSPPKGQDEIISYKASNEQESPNDYVFKKALKFSSLGGVYLAEDINGENVIIKEARPYINYFPNGIMGTDRLKSEYNLLSFFSKHTNVPKALDFYKQWEHYFLVEEFIDGKTLYNFYMDETPILDVDFNGKKWNEYLIKICDIFIQITDILECIHDYGYIYGDLSPNNVMITEDHKVYLIDLESSININEINLASQTFEYTEEITSNNFFQSDIYSIGLLLLSCLINRNRLYLLDESKIEDVIQQLFSNYTFPIELKELIYSLIDADHANRPSTKEIKENLSEIKEILNELEINVIENNTSLKKKIDEVKYSVKPLLNGINSYREKSLSDVYSTSDIIDNLYNFSNGLLGIAYTKFKMNEVSSNDMQDIETVISESKYCPEGLYTGRSGIAWKLSEMGFLKDAEKIFPSTVTESSNLSLYSGLAGIGLANIYFYNKTGKRHYKKNSIKIADYIIRNIDLCSDIGFKKGRAGISLFLLEIYKVTNYEKYLYMGEFFLEYDMEYIYHHKSGALLLSTEADSNDFLSPYFIDGSAGILTVLARYYKVTGKEDYKEQCRRIADTLLIKHHTSPSLFRGLAGIANALYDCYLFLNEASYYEESVNLLRECLRYAVKNNNKWELPNRTLNYLCFDIAEGSAGVLLIIDRIINNRKINPLFFIDNTEERIVL</sequence>
<dbReference type="InterPro" id="IPR011009">
    <property type="entry name" value="Kinase-like_dom_sf"/>
</dbReference>
<dbReference type="OrthoDB" id="1492512at2"/>
<evidence type="ECO:0000313" key="2">
    <source>
        <dbReference type="EMBL" id="TLQ38480.1"/>
    </source>
</evidence>
<reference evidence="2 3" key="1">
    <citation type="submission" date="2019-05" db="EMBL/GenBank/DDBJ databases">
        <title>The metagenome of a microbial culture collection derived from dairy environment covers the genomic content of the human microbiome.</title>
        <authorList>
            <person name="Roder T."/>
            <person name="Wuthrich D."/>
            <person name="Sattari Z."/>
            <person name="Von Ah U."/>
            <person name="Bar C."/>
            <person name="Ronchi F."/>
            <person name="Macpherson A.J."/>
            <person name="Ganal-Vonarburg S.C."/>
            <person name="Bruggmann R."/>
            <person name="Vergeres G."/>
        </authorList>
    </citation>
    <scope>NUCLEOTIDE SEQUENCE [LARGE SCALE GENOMIC DNA]</scope>
    <source>
        <strain evidence="2 3">FAM 24227</strain>
    </source>
</reference>